<keyword evidence="2" id="KW-0812">Transmembrane</keyword>
<dbReference type="PANTHER" id="PTHR20859">
    <property type="entry name" value="INTERFERON/INTERLEUKIN RECEPTOR"/>
    <property type="match status" value="1"/>
</dbReference>
<evidence type="ECO:0000313" key="5">
    <source>
        <dbReference type="Ensembl" id="ENSAOCP00000018980.2"/>
    </source>
</evidence>
<keyword evidence="2" id="KW-1133">Transmembrane helix</keyword>
<dbReference type="Pfam" id="PF09294">
    <property type="entry name" value="Interfer-bind"/>
    <property type="match status" value="1"/>
</dbReference>
<feature type="transmembrane region" description="Helical" evidence="2">
    <location>
        <begin position="244"/>
        <end position="272"/>
    </location>
</feature>
<feature type="compositionally biased region" description="Polar residues" evidence="1">
    <location>
        <begin position="342"/>
        <end position="354"/>
    </location>
</feature>
<dbReference type="OMA" id="IWEGNVT"/>
<proteinExistence type="predicted"/>
<dbReference type="InterPro" id="IPR013783">
    <property type="entry name" value="Ig-like_fold"/>
</dbReference>
<reference evidence="5" key="3">
    <citation type="submission" date="2025-09" db="UniProtKB">
        <authorList>
            <consortium name="Ensembl"/>
        </authorList>
    </citation>
    <scope>IDENTIFICATION</scope>
</reference>
<reference evidence="5" key="2">
    <citation type="submission" date="2025-08" db="UniProtKB">
        <authorList>
            <consortium name="Ensembl"/>
        </authorList>
    </citation>
    <scope>IDENTIFICATION</scope>
</reference>
<evidence type="ECO:0000256" key="1">
    <source>
        <dbReference type="SAM" id="MobiDB-lite"/>
    </source>
</evidence>
<sequence>MMISIQTPEMDFKKKTAVLFFLIINISCVSVLKVDVPHPELKVNISDGEVIAYWSHPEGAPSNSKYNVQMKSVYSSLSHNGEYLMVKSCTGITRTFCDLTSLIRNYRDAYTVRVQLVAGDEASAWTRQRFLPNDSKYELLPPSFTLKATSSSLTVYVHEKPILKKLYPFGVTYTIYLEEKGIHNKNTTAYLKDDLVEEDQRTKVFPSLHWGKEYCVSIKVEGAGALTSSSVSHKRCLLLPEQEWFIIAVSSLSVLGVLVAIAIMAAILLCYLKRPEKTPVALKSPLSGWRPLSVGEGTMEVVTDKGWFLSSYRTELKNLVKTPAEDVTVMEDSEEEDRRTSMDSGVSVETNSAADNGGKTPTRQEDSGCGSMGGPESSTSSQTDYPLQDDPTDPDPVRKREDSGVGMGCRLHSSSMNLDGRDSGPLKESVPGGSYRSQITSAVQIHICDEEDTFKQILPDSVLAEVVTGYRAGPQSCICSGAGQCTWCHKQVHNESEVIKQYRALCIQNRLLGSKCNLEDSYNGEVTFAGYAKKTQIDTVTIDDMDTKFLQLGETFPLLTSLSPLSVINSEQDFNMNNVSLSLCDVQLKTD</sequence>
<feature type="compositionally biased region" description="Polar residues" evidence="1">
    <location>
        <begin position="376"/>
        <end position="385"/>
    </location>
</feature>
<dbReference type="STRING" id="80972.ENSAOCP00000018980"/>
<keyword evidence="2" id="KW-0472">Membrane</keyword>
<evidence type="ECO:0000256" key="2">
    <source>
        <dbReference type="SAM" id="Phobius"/>
    </source>
</evidence>
<accession>A0A3Q1BX42</accession>
<dbReference type="PANTHER" id="PTHR20859:SF94">
    <property type="entry name" value="CYTOKINE RECEPTOR FAMILY MEMBER B7"/>
    <property type="match status" value="1"/>
</dbReference>
<dbReference type="SUPFAM" id="SSF49265">
    <property type="entry name" value="Fibronectin type III"/>
    <property type="match status" value="2"/>
</dbReference>
<dbReference type="RefSeq" id="XP_035798711.2">
    <property type="nucleotide sequence ID" value="XM_035942818.2"/>
</dbReference>
<evidence type="ECO:0000313" key="6">
    <source>
        <dbReference type="Proteomes" id="UP001501940"/>
    </source>
</evidence>
<dbReference type="GO" id="GO:0004896">
    <property type="term" value="F:cytokine receptor activity"/>
    <property type="evidence" value="ECO:0007669"/>
    <property type="project" value="TreeGrafter"/>
</dbReference>
<dbReference type="Ensembl" id="ENSAOCT00000033368.2">
    <property type="protein sequence ID" value="ENSAOCP00000018980.2"/>
    <property type="gene ID" value="ENSAOCG00000024204.2"/>
</dbReference>
<dbReference type="InterPro" id="IPR050650">
    <property type="entry name" value="Type-II_Cytokine-TF_Rcpt"/>
</dbReference>
<feature type="domain" description="Interferon/interleukin receptor" evidence="4">
    <location>
        <begin position="139"/>
        <end position="237"/>
    </location>
</feature>
<dbReference type="GO" id="GO:0005886">
    <property type="term" value="C:plasma membrane"/>
    <property type="evidence" value="ECO:0007669"/>
    <property type="project" value="TreeGrafter"/>
</dbReference>
<dbReference type="Pfam" id="PF01108">
    <property type="entry name" value="Tissue_fac"/>
    <property type="match status" value="1"/>
</dbReference>
<gene>
    <name evidence="5" type="primary">IL10RA</name>
</gene>
<evidence type="ECO:0000259" key="4">
    <source>
        <dbReference type="Pfam" id="PF09294"/>
    </source>
</evidence>
<organism evidence="5 6">
    <name type="scientific">Amphiprion ocellaris</name>
    <name type="common">Clown anemonefish</name>
    <dbReference type="NCBI Taxonomy" id="80972"/>
    <lineage>
        <taxon>Eukaryota</taxon>
        <taxon>Metazoa</taxon>
        <taxon>Chordata</taxon>
        <taxon>Craniata</taxon>
        <taxon>Vertebrata</taxon>
        <taxon>Euteleostomi</taxon>
        <taxon>Actinopterygii</taxon>
        <taxon>Neopterygii</taxon>
        <taxon>Teleostei</taxon>
        <taxon>Neoteleostei</taxon>
        <taxon>Acanthomorphata</taxon>
        <taxon>Ovalentaria</taxon>
        <taxon>Pomacentridae</taxon>
        <taxon>Amphiprion</taxon>
    </lineage>
</organism>
<dbReference type="Gene3D" id="2.60.40.10">
    <property type="entry name" value="Immunoglobulins"/>
    <property type="match status" value="1"/>
</dbReference>
<dbReference type="InterPro" id="IPR015373">
    <property type="entry name" value="Interferon/interleukin_rcp_dom"/>
</dbReference>
<protein>
    <recommendedName>
        <fullName evidence="7">Fibronectin type-III domain-containing protein</fullName>
    </recommendedName>
</protein>
<feature type="region of interest" description="Disordered" evidence="1">
    <location>
        <begin position="327"/>
        <end position="434"/>
    </location>
</feature>
<name>A0A3Q1BX42_AMPOC</name>
<dbReference type="InterPro" id="IPR036116">
    <property type="entry name" value="FN3_sf"/>
</dbReference>
<evidence type="ECO:0008006" key="7">
    <source>
        <dbReference type="Google" id="ProtNLM"/>
    </source>
</evidence>
<dbReference type="AlphaFoldDB" id="A0A3Q1BX42"/>
<feature type="domain" description="Fibronectin type-III" evidence="3">
    <location>
        <begin position="21"/>
        <end position="125"/>
    </location>
</feature>
<evidence type="ECO:0000259" key="3">
    <source>
        <dbReference type="Pfam" id="PF01108"/>
    </source>
</evidence>
<dbReference type="Proteomes" id="UP001501940">
    <property type="component" value="Chromosome 7"/>
</dbReference>
<dbReference type="InterPro" id="IPR003961">
    <property type="entry name" value="FN3_dom"/>
</dbReference>
<dbReference type="GeneID" id="111587855"/>
<keyword evidence="6" id="KW-1185">Reference proteome</keyword>
<dbReference type="GeneTree" id="ENSGT00510000054245"/>
<reference evidence="5 6" key="1">
    <citation type="submission" date="2022-01" db="EMBL/GenBank/DDBJ databases">
        <title>A chromosome-scale genome assembly of the false clownfish, Amphiprion ocellaris.</title>
        <authorList>
            <person name="Ryu T."/>
        </authorList>
    </citation>
    <scope>NUCLEOTIDE SEQUENCE [LARGE SCALE GENOMIC DNA]</scope>
</reference>